<dbReference type="AlphaFoldDB" id="A0A2P5F7G9"/>
<evidence type="ECO:0000259" key="4">
    <source>
        <dbReference type="Pfam" id="PF18052"/>
    </source>
</evidence>
<gene>
    <name evidence="5" type="ORF">TorRG33x02_104470</name>
</gene>
<comment type="caution">
    <text evidence="5">The sequence shown here is derived from an EMBL/GenBank/DDBJ whole genome shotgun (WGS) entry which is preliminary data.</text>
</comment>
<sequence length="69" mass="7850">MKEKLADLALSSAVQVIIDKLVNSVGKTLWSLFWDFKENVDKLQRTWSMVEAVLEDAEEQQSTKPAVKI</sequence>
<keyword evidence="6" id="KW-1185">Reference proteome</keyword>
<keyword evidence="3" id="KW-0611">Plant defense</keyword>
<evidence type="ECO:0000256" key="3">
    <source>
        <dbReference type="ARBA" id="ARBA00022821"/>
    </source>
</evidence>
<dbReference type="InParanoid" id="A0A2P5F7G9"/>
<dbReference type="EMBL" id="JXTC01000056">
    <property type="protein sequence ID" value="PON93744.1"/>
    <property type="molecule type" value="Genomic_DNA"/>
</dbReference>
<organism evidence="5 6">
    <name type="scientific">Trema orientale</name>
    <name type="common">Charcoal tree</name>
    <name type="synonym">Celtis orientalis</name>
    <dbReference type="NCBI Taxonomy" id="63057"/>
    <lineage>
        <taxon>Eukaryota</taxon>
        <taxon>Viridiplantae</taxon>
        <taxon>Streptophyta</taxon>
        <taxon>Embryophyta</taxon>
        <taxon>Tracheophyta</taxon>
        <taxon>Spermatophyta</taxon>
        <taxon>Magnoliopsida</taxon>
        <taxon>eudicotyledons</taxon>
        <taxon>Gunneridae</taxon>
        <taxon>Pentapetalae</taxon>
        <taxon>rosids</taxon>
        <taxon>fabids</taxon>
        <taxon>Rosales</taxon>
        <taxon>Cannabaceae</taxon>
        <taxon>Trema</taxon>
    </lineage>
</organism>
<name>A0A2P5F7G9_TREOI</name>
<evidence type="ECO:0000313" key="5">
    <source>
        <dbReference type="EMBL" id="PON93744.1"/>
    </source>
</evidence>
<keyword evidence="1" id="KW-0677">Repeat</keyword>
<evidence type="ECO:0000313" key="6">
    <source>
        <dbReference type="Proteomes" id="UP000237000"/>
    </source>
</evidence>
<dbReference type="Proteomes" id="UP000237000">
    <property type="component" value="Unassembled WGS sequence"/>
</dbReference>
<evidence type="ECO:0000256" key="1">
    <source>
        <dbReference type="ARBA" id="ARBA00022737"/>
    </source>
</evidence>
<dbReference type="Gene3D" id="1.20.5.4130">
    <property type="match status" value="1"/>
</dbReference>
<dbReference type="Pfam" id="PF18052">
    <property type="entry name" value="Rx_N"/>
    <property type="match status" value="1"/>
</dbReference>
<accession>A0A2P5F7G9</accession>
<keyword evidence="2" id="KW-0547">Nucleotide-binding</keyword>
<dbReference type="GO" id="GO:0000166">
    <property type="term" value="F:nucleotide binding"/>
    <property type="evidence" value="ECO:0007669"/>
    <property type="project" value="UniProtKB-KW"/>
</dbReference>
<dbReference type="InterPro" id="IPR041118">
    <property type="entry name" value="Rx_N"/>
</dbReference>
<dbReference type="GO" id="GO:0006952">
    <property type="term" value="P:defense response"/>
    <property type="evidence" value="ECO:0007669"/>
    <property type="project" value="UniProtKB-KW"/>
</dbReference>
<evidence type="ECO:0000256" key="2">
    <source>
        <dbReference type="ARBA" id="ARBA00022741"/>
    </source>
</evidence>
<protein>
    <recommendedName>
        <fullName evidence="4">Disease resistance N-terminal domain-containing protein</fullName>
    </recommendedName>
</protein>
<proteinExistence type="predicted"/>
<reference evidence="6" key="1">
    <citation type="submission" date="2016-06" db="EMBL/GenBank/DDBJ databases">
        <title>Parallel loss of symbiosis genes in relatives of nitrogen-fixing non-legume Parasponia.</title>
        <authorList>
            <person name="Van Velzen R."/>
            <person name="Holmer R."/>
            <person name="Bu F."/>
            <person name="Rutten L."/>
            <person name="Van Zeijl A."/>
            <person name="Liu W."/>
            <person name="Santuari L."/>
            <person name="Cao Q."/>
            <person name="Sharma T."/>
            <person name="Shen D."/>
            <person name="Roswanjaya Y."/>
            <person name="Wardhani T."/>
            <person name="Kalhor M.S."/>
            <person name="Jansen J."/>
            <person name="Van den Hoogen J."/>
            <person name="Gungor B."/>
            <person name="Hartog M."/>
            <person name="Hontelez J."/>
            <person name="Verver J."/>
            <person name="Yang W.-C."/>
            <person name="Schijlen E."/>
            <person name="Repin R."/>
            <person name="Schilthuizen M."/>
            <person name="Schranz E."/>
            <person name="Heidstra R."/>
            <person name="Miyata K."/>
            <person name="Fedorova E."/>
            <person name="Kohlen W."/>
            <person name="Bisseling T."/>
            <person name="Smit S."/>
            <person name="Geurts R."/>
        </authorList>
    </citation>
    <scope>NUCLEOTIDE SEQUENCE [LARGE SCALE GENOMIC DNA]</scope>
    <source>
        <strain evidence="6">cv. RG33-2</strain>
    </source>
</reference>
<feature type="domain" description="Disease resistance N-terminal" evidence="4">
    <location>
        <begin position="10"/>
        <end position="68"/>
    </location>
</feature>